<protein>
    <submittedName>
        <fullName evidence="2">Class I SAM-dependent methyltransferase</fullName>
    </submittedName>
</protein>
<dbReference type="InterPro" id="IPR013216">
    <property type="entry name" value="Methyltransf_11"/>
</dbReference>
<sequence>MSHHSVLSKLARHYDRLAEHYDSAMDRLEGWLLGDWRAWAAAQAHGRTLEIAIGTGRTLPFYPEGVAVIGVELSAGMLQYARQRARGRQLPVLLVRADAQALPIRDESIDVVISILSLCTIPDHRQALAEAYRVLRPGGRLVLVEHVRSPHRAIAAVQHLIDPLSIRFACDHLTREPLELVPQCGFRVLDIQRRRLGIVERVLAEKPL</sequence>
<dbReference type="Pfam" id="PF08241">
    <property type="entry name" value="Methyltransf_11"/>
    <property type="match status" value="1"/>
</dbReference>
<proteinExistence type="predicted"/>
<dbReference type="InterPro" id="IPR029063">
    <property type="entry name" value="SAM-dependent_MTases_sf"/>
</dbReference>
<feature type="domain" description="Methyltransferase type 11" evidence="1">
    <location>
        <begin position="49"/>
        <end position="143"/>
    </location>
</feature>
<dbReference type="GO" id="GO:0008757">
    <property type="term" value="F:S-adenosylmethionine-dependent methyltransferase activity"/>
    <property type="evidence" value="ECO:0007669"/>
    <property type="project" value="InterPro"/>
</dbReference>
<accession>A0A7C1FT97</accession>
<dbReference type="InterPro" id="IPR052356">
    <property type="entry name" value="Thiol_S-MT"/>
</dbReference>
<name>A0A7C1FT97_THERO</name>
<dbReference type="PANTHER" id="PTHR45036">
    <property type="entry name" value="METHYLTRANSFERASE LIKE 7B"/>
    <property type="match status" value="1"/>
</dbReference>
<dbReference type="SUPFAM" id="SSF53335">
    <property type="entry name" value="S-adenosyl-L-methionine-dependent methyltransferases"/>
    <property type="match status" value="1"/>
</dbReference>
<dbReference type="CDD" id="cd02440">
    <property type="entry name" value="AdoMet_MTases"/>
    <property type="match status" value="1"/>
</dbReference>
<dbReference type="GO" id="GO:0032259">
    <property type="term" value="P:methylation"/>
    <property type="evidence" value="ECO:0007669"/>
    <property type="project" value="UniProtKB-KW"/>
</dbReference>
<dbReference type="EMBL" id="DSJL01000010">
    <property type="protein sequence ID" value="HEF65000.1"/>
    <property type="molecule type" value="Genomic_DNA"/>
</dbReference>
<evidence type="ECO:0000313" key="2">
    <source>
        <dbReference type="EMBL" id="HEF65000.1"/>
    </source>
</evidence>
<keyword evidence="2" id="KW-0489">Methyltransferase</keyword>
<reference evidence="2" key="1">
    <citation type="journal article" date="2020" name="mSystems">
        <title>Genome- and Community-Level Interaction Insights into Carbon Utilization and Element Cycling Functions of Hydrothermarchaeota in Hydrothermal Sediment.</title>
        <authorList>
            <person name="Zhou Z."/>
            <person name="Liu Y."/>
            <person name="Xu W."/>
            <person name="Pan J."/>
            <person name="Luo Z.H."/>
            <person name="Li M."/>
        </authorList>
    </citation>
    <scope>NUCLEOTIDE SEQUENCE [LARGE SCALE GENOMIC DNA]</scope>
    <source>
        <strain evidence="2">SpSt-222</strain>
    </source>
</reference>
<comment type="caution">
    <text evidence="2">The sequence shown here is derived from an EMBL/GenBank/DDBJ whole genome shotgun (WGS) entry which is preliminary data.</text>
</comment>
<dbReference type="AlphaFoldDB" id="A0A7C1FT97"/>
<dbReference type="PANTHER" id="PTHR45036:SF1">
    <property type="entry name" value="METHYLTRANSFERASE LIKE 7A"/>
    <property type="match status" value="1"/>
</dbReference>
<dbReference type="Gene3D" id="3.40.50.150">
    <property type="entry name" value="Vaccinia Virus protein VP39"/>
    <property type="match status" value="1"/>
</dbReference>
<organism evidence="2">
    <name type="scientific">Thermomicrobium roseum</name>
    <dbReference type="NCBI Taxonomy" id="500"/>
    <lineage>
        <taxon>Bacteria</taxon>
        <taxon>Pseudomonadati</taxon>
        <taxon>Thermomicrobiota</taxon>
        <taxon>Thermomicrobia</taxon>
        <taxon>Thermomicrobiales</taxon>
        <taxon>Thermomicrobiaceae</taxon>
        <taxon>Thermomicrobium</taxon>
    </lineage>
</organism>
<evidence type="ECO:0000259" key="1">
    <source>
        <dbReference type="Pfam" id="PF08241"/>
    </source>
</evidence>
<keyword evidence="2" id="KW-0808">Transferase</keyword>
<gene>
    <name evidence="2" type="ORF">ENP47_05315</name>
</gene>